<name>B3EFJ5_CHLL2</name>
<gene>
    <name evidence="4" type="ordered locus">Clim_1925</name>
</gene>
<dbReference type="Pfam" id="PF24063">
    <property type="entry name" value="DUF7363"/>
    <property type="match status" value="1"/>
</dbReference>
<dbReference type="InterPro" id="IPR024983">
    <property type="entry name" value="CHAT_dom"/>
</dbReference>
<evidence type="ECO:0000313" key="4">
    <source>
        <dbReference type="EMBL" id="ACD90957.1"/>
    </source>
</evidence>
<sequence length="783" mass="86111">MKTRSFGGGISVIVPEGFDLSRSRAKIPECTFPDRSTAASFHGCSETLDPQPLEQQDIEHCLTLLVRSLHHRAAVGAVAELRMELAEGEDALLLQEADGVSFWSRPAEYRTSTRKYQSGQAALPHRTALFHVDLDSLSRSGTKSSSLFRLFLFRLCSVKSHAVDIGISLPHLKSRIVFPAIDPDDFISEKLSRSMLSSRGIDLDEAHTACEPSNEDNSFIPGIESCISFAEPPETSEAMPPPSMAEPEFSPSLPPPTMAESEPSPPPPPSAARPETVTAYLHAEMDAEVVLNHAATLSVFVSREEIELQNGSVSKTGKGEFETGRKLIVELIVQSKFLMLGDETGYREIDLPDPENPVELLFNLKASEEGEGVILVLARQGQIPVVRLELKPSVVGAKPGASGKIRDARQAQEPPVLKKPLHQLWIREVKTENGLCYNYQIYSPELQIQQYTESVPFKGDRAAYIRDLYTFIEEKWVASGRNSNDFLQELRAFGADLFDQLIPLPLQELLWKHRNHFSGIQVISSEPFIPWELVHLKNPTKKGMPKQECFLGQLGITRWLMGAGKNGWPPDRITVRKDGCRYVIPDYHQTSFSLPAAAAEAGFLEKHFHATRVPAELQTVRDLIAEPGSFDLLHFACHGQSDQESIGHSALLLNGLAGRNPYEPERFSETLAASFSDLEVPDGNRPLITVNACQTGRSGYKLTGIGGFANAFLNGGAGAFIGALWSVGDAPAQTFIETLYTALMDGSNLSEAAIKARKAARKAGDATWLAYVVYGHPHLVLER</sequence>
<feature type="domain" description="CHAT" evidence="2">
    <location>
        <begin position="592"/>
        <end position="763"/>
    </location>
</feature>
<protein>
    <submittedName>
        <fullName evidence="4">Uncharacterized protein</fullName>
    </submittedName>
</protein>
<feature type="region of interest" description="Disordered" evidence="1">
    <location>
        <begin position="232"/>
        <end position="274"/>
    </location>
</feature>
<feature type="compositionally biased region" description="Pro residues" evidence="1">
    <location>
        <begin position="252"/>
        <end position="271"/>
    </location>
</feature>
<dbReference type="AlphaFoldDB" id="B3EFJ5"/>
<dbReference type="Proteomes" id="UP000008841">
    <property type="component" value="Chromosome"/>
</dbReference>
<dbReference type="eggNOG" id="COG4995">
    <property type="taxonomic scope" value="Bacteria"/>
</dbReference>
<evidence type="ECO:0000259" key="3">
    <source>
        <dbReference type="Pfam" id="PF24063"/>
    </source>
</evidence>
<dbReference type="Pfam" id="PF12770">
    <property type="entry name" value="CHAT"/>
    <property type="match status" value="1"/>
</dbReference>
<evidence type="ECO:0000313" key="5">
    <source>
        <dbReference type="Proteomes" id="UP000008841"/>
    </source>
</evidence>
<dbReference type="STRING" id="290315.Clim_1925"/>
<accession>B3EFJ5</accession>
<dbReference type="EMBL" id="CP001097">
    <property type="protein sequence ID" value="ACD90957.1"/>
    <property type="molecule type" value="Genomic_DNA"/>
</dbReference>
<evidence type="ECO:0000256" key="1">
    <source>
        <dbReference type="SAM" id="MobiDB-lite"/>
    </source>
</evidence>
<feature type="domain" description="DUF7363" evidence="3">
    <location>
        <begin position="283"/>
        <end position="390"/>
    </location>
</feature>
<dbReference type="KEGG" id="cli:Clim_1925"/>
<dbReference type="HOGENOM" id="CLU_357788_0_0_10"/>
<dbReference type="RefSeq" id="WP_012466826.1">
    <property type="nucleotide sequence ID" value="NC_010803.1"/>
</dbReference>
<organism evidence="4 5">
    <name type="scientific">Chlorobium limicola (strain DSM 245 / NBRC 103803 / 6330)</name>
    <dbReference type="NCBI Taxonomy" id="290315"/>
    <lineage>
        <taxon>Bacteria</taxon>
        <taxon>Pseudomonadati</taxon>
        <taxon>Chlorobiota</taxon>
        <taxon>Chlorobiia</taxon>
        <taxon>Chlorobiales</taxon>
        <taxon>Chlorobiaceae</taxon>
        <taxon>Chlorobium/Pelodictyon group</taxon>
        <taxon>Chlorobium</taxon>
    </lineage>
</organism>
<proteinExistence type="predicted"/>
<evidence type="ECO:0000259" key="2">
    <source>
        <dbReference type="Pfam" id="PF12770"/>
    </source>
</evidence>
<dbReference type="OrthoDB" id="8773014at2"/>
<reference evidence="4 5" key="1">
    <citation type="submission" date="2008-05" db="EMBL/GenBank/DDBJ databases">
        <title>Complete sequence of Chlorobium limicola DSM 245.</title>
        <authorList>
            <consortium name="US DOE Joint Genome Institute"/>
            <person name="Lucas S."/>
            <person name="Copeland A."/>
            <person name="Lapidus A."/>
            <person name="Glavina del Rio T."/>
            <person name="Dalin E."/>
            <person name="Tice H."/>
            <person name="Bruce D."/>
            <person name="Goodwin L."/>
            <person name="Pitluck S."/>
            <person name="Schmutz J."/>
            <person name="Larimer F."/>
            <person name="Land M."/>
            <person name="Hauser L."/>
            <person name="Kyrpides N."/>
            <person name="Ovchinnikova G."/>
            <person name="Zhao F."/>
            <person name="Li T."/>
            <person name="Liu Z."/>
            <person name="Overmann J."/>
            <person name="Bryant D.A."/>
            <person name="Richardson P."/>
        </authorList>
    </citation>
    <scope>NUCLEOTIDE SEQUENCE [LARGE SCALE GENOMIC DNA]</scope>
    <source>
        <strain evidence="5">DSM 245 / NBRC 103803 / 6330</strain>
    </source>
</reference>
<dbReference type="InterPro" id="IPR055787">
    <property type="entry name" value="DUF7363"/>
</dbReference>